<sequence>MTSARLLHYVSFLAGFDYTVKFRKGLENRNVDCLSRAPVNQNCISADVSINDEVHQVCASAVFEILIENLTADVIIQETEKDKELTQIKRELLSPINSDYILDSGILFRNNLIVIPKTIQPTVLNELHSTHIRITKMKQLARCYCIWKNTDKDIENMKS</sequence>
<keyword evidence="4" id="KW-1185">Reference proteome</keyword>
<dbReference type="OrthoDB" id="6762361at2759"/>
<dbReference type="InterPro" id="IPR041588">
    <property type="entry name" value="Integrase_H2C2"/>
</dbReference>
<evidence type="ECO:0000259" key="2">
    <source>
        <dbReference type="Pfam" id="PF17921"/>
    </source>
</evidence>
<dbReference type="PANTHER" id="PTHR37984">
    <property type="entry name" value="PROTEIN CBG26694"/>
    <property type="match status" value="1"/>
</dbReference>
<organism evidence="3 4">
    <name type="scientific">Araneus ventricosus</name>
    <name type="common">Orbweaver spider</name>
    <name type="synonym">Epeira ventricosa</name>
    <dbReference type="NCBI Taxonomy" id="182803"/>
    <lineage>
        <taxon>Eukaryota</taxon>
        <taxon>Metazoa</taxon>
        <taxon>Ecdysozoa</taxon>
        <taxon>Arthropoda</taxon>
        <taxon>Chelicerata</taxon>
        <taxon>Arachnida</taxon>
        <taxon>Araneae</taxon>
        <taxon>Araneomorphae</taxon>
        <taxon>Entelegynae</taxon>
        <taxon>Araneoidea</taxon>
        <taxon>Araneidae</taxon>
        <taxon>Araneus</taxon>
    </lineage>
</organism>
<name>A0A4Y2B7Y6_ARAVE</name>
<gene>
    <name evidence="3" type="ORF">AVEN_117769_1</name>
</gene>
<comment type="caution">
    <text evidence="3">The sequence shown here is derived from an EMBL/GenBank/DDBJ whole genome shotgun (WGS) entry which is preliminary data.</text>
</comment>
<dbReference type="Proteomes" id="UP000499080">
    <property type="component" value="Unassembled WGS sequence"/>
</dbReference>
<protein>
    <recommendedName>
        <fullName evidence="1">RNA-directed DNA polymerase</fullName>
        <ecNumber evidence="1">2.7.7.49</ecNumber>
    </recommendedName>
</protein>
<dbReference type="InterPro" id="IPR050951">
    <property type="entry name" value="Retrovirus_Pol_polyprotein"/>
</dbReference>
<dbReference type="Gene3D" id="1.10.340.70">
    <property type="match status" value="1"/>
</dbReference>
<dbReference type="PANTHER" id="PTHR37984:SF5">
    <property type="entry name" value="PROTEIN NYNRIN-LIKE"/>
    <property type="match status" value="1"/>
</dbReference>
<dbReference type="GO" id="GO:0003964">
    <property type="term" value="F:RNA-directed DNA polymerase activity"/>
    <property type="evidence" value="ECO:0007669"/>
    <property type="project" value="UniProtKB-EC"/>
</dbReference>
<dbReference type="EC" id="2.7.7.49" evidence="1"/>
<proteinExistence type="predicted"/>
<evidence type="ECO:0000256" key="1">
    <source>
        <dbReference type="ARBA" id="ARBA00012493"/>
    </source>
</evidence>
<reference evidence="3 4" key="1">
    <citation type="journal article" date="2019" name="Sci. Rep.">
        <title>Orb-weaving spider Araneus ventricosus genome elucidates the spidroin gene catalogue.</title>
        <authorList>
            <person name="Kono N."/>
            <person name="Nakamura H."/>
            <person name="Ohtoshi R."/>
            <person name="Moran D.A.P."/>
            <person name="Shinohara A."/>
            <person name="Yoshida Y."/>
            <person name="Fujiwara M."/>
            <person name="Mori M."/>
            <person name="Tomita M."/>
            <person name="Arakawa K."/>
        </authorList>
    </citation>
    <scope>NUCLEOTIDE SEQUENCE [LARGE SCALE GENOMIC DNA]</scope>
</reference>
<feature type="domain" description="Integrase zinc-binding" evidence="2">
    <location>
        <begin position="115"/>
        <end position="156"/>
    </location>
</feature>
<accession>A0A4Y2B7Y6</accession>
<dbReference type="EMBL" id="BGPR01000058">
    <property type="protein sequence ID" value="GBL88173.1"/>
    <property type="molecule type" value="Genomic_DNA"/>
</dbReference>
<dbReference type="Pfam" id="PF17921">
    <property type="entry name" value="Integrase_H2C2"/>
    <property type="match status" value="1"/>
</dbReference>
<evidence type="ECO:0000313" key="3">
    <source>
        <dbReference type="EMBL" id="GBL88173.1"/>
    </source>
</evidence>
<evidence type="ECO:0000313" key="4">
    <source>
        <dbReference type="Proteomes" id="UP000499080"/>
    </source>
</evidence>
<dbReference type="AlphaFoldDB" id="A0A4Y2B7Y6"/>